<gene>
    <name evidence="2" type="ordered locus">Ftrac_2387</name>
</gene>
<dbReference type="KEGG" id="mtt:Ftrac_2387"/>
<organism evidence="2 3">
    <name type="scientific">Marivirga tractuosa (strain ATCC 23168 / DSM 4126 / NBRC 15989 / NCIMB 1408 / VKM B-1430 / H-43)</name>
    <name type="common">Microscilla tractuosa</name>
    <name type="synonym">Flexibacter tractuosus</name>
    <dbReference type="NCBI Taxonomy" id="643867"/>
    <lineage>
        <taxon>Bacteria</taxon>
        <taxon>Pseudomonadati</taxon>
        <taxon>Bacteroidota</taxon>
        <taxon>Cytophagia</taxon>
        <taxon>Cytophagales</taxon>
        <taxon>Marivirgaceae</taxon>
        <taxon>Marivirga</taxon>
    </lineage>
</organism>
<reference evidence="2 3" key="1">
    <citation type="journal article" date="2011" name="Stand. Genomic Sci.">
        <title>Complete genome sequence of Marivirga tractuosa type strain (H-43).</title>
        <authorList>
            <person name="Pagani I."/>
            <person name="Chertkov O."/>
            <person name="Lapidus A."/>
            <person name="Lucas S."/>
            <person name="Del Rio T.G."/>
            <person name="Tice H."/>
            <person name="Copeland A."/>
            <person name="Cheng J.F."/>
            <person name="Nolan M."/>
            <person name="Saunders E."/>
            <person name="Pitluck S."/>
            <person name="Held B."/>
            <person name="Goodwin L."/>
            <person name="Liolios K."/>
            <person name="Ovchinikova G."/>
            <person name="Ivanova N."/>
            <person name="Mavromatis K."/>
            <person name="Pati A."/>
            <person name="Chen A."/>
            <person name="Palaniappan K."/>
            <person name="Land M."/>
            <person name="Hauser L."/>
            <person name="Jeffries C.D."/>
            <person name="Detter J.C."/>
            <person name="Han C."/>
            <person name="Tapia R."/>
            <person name="Ngatchou-Djao O.D."/>
            <person name="Rohde M."/>
            <person name="Goker M."/>
            <person name="Spring S."/>
            <person name="Sikorski J."/>
            <person name="Woyke T."/>
            <person name="Bristow J."/>
            <person name="Eisen J.A."/>
            <person name="Markowitz V."/>
            <person name="Hugenholtz P."/>
            <person name="Klenk H.P."/>
            <person name="Kyrpides N.C."/>
        </authorList>
    </citation>
    <scope>NUCLEOTIDE SEQUENCE [LARGE SCALE GENOMIC DNA]</scope>
    <source>
        <strain evidence="3">ATCC 23168 / DSM 4126 / NBRC 15989 / NCIMB 1408 / VKM B-1430 / H-43</strain>
    </source>
</reference>
<evidence type="ECO:0000313" key="2">
    <source>
        <dbReference type="EMBL" id="ADR22365.1"/>
    </source>
</evidence>
<sequence>MAKKKDTLKDLNEFMKSQSPKEEGDNKDYMSKKPTTLAQVESLKSEVQKLNKLPEGALLEDEIAGFIKKTASAHQISERQVLYKVCEKVLDQVNQKESADIMLENMVLYLHHQDLIMEKLK</sequence>
<dbReference type="AlphaFoldDB" id="E4TMA6"/>
<accession>E4TMA6</accession>
<proteinExistence type="predicted"/>
<dbReference type="Proteomes" id="UP000008720">
    <property type="component" value="Chromosome"/>
</dbReference>
<evidence type="ECO:0000313" key="3">
    <source>
        <dbReference type="Proteomes" id="UP000008720"/>
    </source>
</evidence>
<evidence type="ECO:0000256" key="1">
    <source>
        <dbReference type="SAM" id="MobiDB-lite"/>
    </source>
</evidence>
<feature type="region of interest" description="Disordered" evidence="1">
    <location>
        <begin position="1"/>
        <end position="31"/>
    </location>
</feature>
<dbReference type="RefSeq" id="WP_013454508.1">
    <property type="nucleotide sequence ID" value="NC_014759.1"/>
</dbReference>
<dbReference type="OrthoDB" id="981566at2"/>
<dbReference type="STRING" id="643867.Ftrac_2387"/>
<name>E4TMA6_MARTH</name>
<dbReference type="EMBL" id="CP002349">
    <property type="protein sequence ID" value="ADR22365.1"/>
    <property type="molecule type" value="Genomic_DNA"/>
</dbReference>
<protein>
    <submittedName>
        <fullName evidence="2">Uncharacterized protein</fullName>
    </submittedName>
</protein>
<dbReference type="HOGENOM" id="CLU_2035291_0_0_10"/>
<keyword evidence="3" id="KW-1185">Reference proteome</keyword>